<dbReference type="EMBL" id="JBAHYK010001497">
    <property type="protein sequence ID" value="KAL0567784.1"/>
    <property type="molecule type" value="Genomic_DNA"/>
</dbReference>
<evidence type="ECO:0000313" key="3">
    <source>
        <dbReference type="Proteomes" id="UP001465976"/>
    </source>
</evidence>
<reference evidence="2 3" key="1">
    <citation type="submission" date="2024-02" db="EMBL/GenBank/DDBJ databases">
        <title>A draft genome for the cacao thread blight pathogen Marasmius crinis-equi.</title>
        <authorList>
            <person name="Cohen S.P."/>
            <person name="Baruah I.K."/>
            <person name="Amoako-Attah I."/>
            <person name="Bukari Y."/>
            <person name="Meinhardt L.W."/>
            <person name="Bailey B.A."/>
        </authorList>
    </citation>
    <scope>NUCLEOTIDE SEQUENCE [LARGE SCALE GENOMIC DNA]</scope>
    <source>
        <strain evidence="2 3">GH-76</strain>
    </source>
</reference>
<name>A0ABR3EXX7_9AGAR</name>
<evidence type="ECO:0000256" key="1">
    <source>
        <dbReference type="SAM" id="MobiDB-lite"/>
    </source>
</evidence>
<proteinExistence type="predicted"/>
<sequence length="120" mass="12771">MATASGMLSIFSSGSQQNHAPTVGFGIGTEFCSLAAGSVGSYEQFFKQSPDPERGRDPIELNSPSAIGFINDTVKVPAEEEVSTSTATTPLSLDREHEGMVSSNEIVDASMKRRKKSGER</sequence>
<evidence type="ECO:0000313" key="2">
    <source>
        <dbReference type="EMBL" id="KAL0567784.1"/>
    </source>
</evidence>
<comment type="caution">
    <text evidence="2">The sequence shown here is derived from an EMBL/GenBank/DDBJ whole genome shotgun (WGS) entry which is preliminary data.</text>
</comment>
<dbReference type="Proteomes" id="UP001465976">
    <property type="component" value="Unassembled WGS sequence"/>
</dbReference>
<feature type="region of interest" description="Disordered" evidence="1">
    <location>
        <begin position="45"/>
        <end position="65"/>
    </location>
</feature>
<organism evidence="2 3">
    <name type="scientific">Marasmius crinis-equi</name>
    <dbReference type="NCBI Taxonomy" id="585013"/>
    <lineage>
        <taxon>Eukaryota</taxon>
        <taxon>Fungi</taxon>
        <taxon>Dikarya</taxon>
        <taxon>Basidiomycota</taxon>
        <taxon>Agaricomycotina</taxon>
        <taxon>Agaricomycetes</taxon>
        <taxon>Agaricomycetidae</taxon>
        <taxon>Agaricales</taxon>
        <taxon>Marasmiineae</taxon>
        <taxon>Marasmiaceae</taxon>
        <taxon>Marasmius</taxon>
    </lineage>
</organism>
<accession>A0ABR3EXX7</accession>
<protein>
    <submittedName>
        <fullName evidence="2">Uncharacterized protein</fullName>
    </submittedName>
</protein>
<gene>
    <name evidence="2" type="ORF">V5O48_014213</name>
</gene>
<feature type="region of interest" description="Disordered" evidence="1">
    <location>
        <begin position="78"/>
        <end position="120"/>
    </location>
</feature>
<feature type="compositionally biased region" description="Basic and acidic residues" evidence="1">
    <location>
        <begin position="50"/>
        <end position="59"/>
    </location>
</feature>
<feature type="non-terminal residue" evidence="2">
    <location>
        <position position="120"/>
    </location>
</feature>
<keyword evidence="3" id="KW-1185">Reference proteome</keyword>